<protein>
    <submittedName>
        <fullName evidence="1">Uncharacterized protein</fullName>
    </submittedName>
</protein>
<organism evidence="1">
    <name type="scientific">Mesocestoides corti</name>
    <name type="common">Flatworm</name>
    <dbReference type="NCBI Taxonomy" id="53468"/>
    <lineage>
        <taxon>Eukaryota</taxon>
        <taxon>Metazoa</taxon>
        <taxon>Spiralia</taxon>
        <taxon>Lophotrochozoa</taxon>
        <taxon>Platyhelminthes</taxon>
        <taxon>Cestoda</taxon>
        <taxon>Eucestoda</taxon>
        <taxon>Cyclophyllidea</taxon>
        <taxon>Mesocestoididae</taxon>
        <taxon>Mesocestoides</taxon>
    </lineage>
</organism>
<sequence>RVYTHSLIRSLHPPTQVSPFRSNLTAARILKSLLIRTKIYLELSSHLGLNVR</sequence>
<proteinExistence type="predicted"/>
<dbReference type="AlphaFoldDB" id="A0A5K3EGJ3"/>
<dbReference type="WBParaSite" id="MCU_000358-RA">
    <property type="protein sequence ID" value="MCU_000358-RA"/>
    <property type="gene ID" value="MCU_000358"/>
</dbReference>
<accession>A0A5K3EGJ3</accession>
<evidence type="ECO:0000313" key="1">
    <source>
        <dbReference type="WBParaSite" id="MCU_000358-RA"/>
    </source>
</evidence>
<reference evidence="1" key="1">
    <citation type="submission" date="2019-11" db="UniProtKB">
        <authorList>
            <consortium name="WormBaseParasite"/>
        </authorList>
    </citation>
    <scope>IDENTIFICATION</scope>
</reference>
<name>A0A5K3EGJ3_MESCO</name>